<organism evidence="1 2">
    <name type="scientific">Fusarium oxysporum</name>
    <name type="common">Fusarium vascular wilt</name>
    <dbReference type="NCBI Taxonomy" id="5507"/>
    <lineage>
        <taxon>Eukaryota</taxon>
        <taxon>Fungi</taxon>
        <taxon>Dikarya</taxon>
        <taxon>Ascomycota</taxon>
        <taxon>Pezizomycotina</taxon>
        <taxon>Sordariomycetes</taxon>
        <taxon>Hypocreomycetidae</taxon>
        <taxon>Hypocreales</taxon>
        <taxon>Nectriaceae</taxon>
        <taxon>Fusarium</taxon>
        <taxon>Fusarium oxysporum species complex</taxon>
    </lineage>
</organism>
<comment type="caution">
    <text evidence="1">The sequence shown here is derived from an EMBL/GenBank/DDBJ whole genome shotgun (WGS) entry which is preliminary data.</text>
</comment>
<gene>
    <name evidence="1" type="ORF">BFJ69_g18649</name>
</gene>
<dbReference type="EMBL" id="MRCX01002511">
    <property type="protein sequence ID" value="RKK36131.1"/>
    <property type="molecule type" value="Genomic_DNA"/>
</dbReference>
<proteinExistence type="predicted"/>
<name>A0A420M4T8_FUSOX</name>
<evidence type="ECO:0000313" key="1">
    <source>
        <dbReference type="EMBL" id="RKK36131.1"/>
    </source>
</evidence>
<accession>A0A420M4T8</accession>
<reference evidence="1 2" key="1">
    <citation type="journal article" date="2018" name="Sci. Rep.">
        <title>Characterisation of pathogen-specific regions and novel effector candidates in Fusarium oxysporum f. sp. cepae.</title>
        <authorList>
            <person name="Armitage A.D."/>
            <person name="Taylor A."/>
            <person name="Sobczyk M.K."/>
            <person name="Baxter L."/>
            <person name="Greenfield B.P."/>
            <person name="Bates H.J."/>
            <person name="Wilson F."/>
            <person name="Jackson A.C."/>
            <person name="Ott S."/>
            <person name="Harrison R.J."/>
            <person name="Clarkson J.P."/>
        </authorList>
    </citation>
    <scope>NUCLEOTIDE SEQUENCE [LARGE SCALE GENOMIC DNA]</scope>
    <source>
        <strain evidence="1 2">Fo_A13</strain>
    </source>
</reference>
<protein>
    <submittedName>
        <fullName evidence="1">Uncharacterized protein</fullName>
    </submittedName>
</protein>
<evidence type="ECO:0000313" key="2">
    <source>
        <dbReference type="Proteomes" id="UP000285084"/>
    </source>
</evidence>
<dbReference type="AlphaFoldDB" id="A0A420M4T8"/>
<dbReference type="Proteomes" id="UP000285084">
    <property type="component" value="Unassembled WGS sequence"/>
</dbReference>
<sequence length="45" mass="5009">MSDSYQFGRVRVVFFSRTQGDRKGFVDLAGSCHGYGDSDSYSHAD</sequence>